<keyword evidence="6" id="KW-1185">Reference proteome</keyword>
<dbReference type="Gene3D" id="1.10.10.10">
    <property type="entry name" value="Winged helix-like DNA-binding domain superfamily/Winged helix DNA-binding domain"/>
    <property type="match status" value="1"/>
</dbReference>
<dbReference type="Proteomes" id="UP000298412">
    <property type="component" value="Unassembled WGS sequence"/>
</dbReference>
<evidence type="ECO:0000256" key="3">
    <source>
        <dbReference type="ARBA" id="ARBA00023125"/>
    </source>
</evidence>
<evidence type="ECO:0000313" key="5">
    <source>
        <dbReference type="EMBL" id="TFC15190.1"/>
    </source>
</evidence>
<sequence>MAVCRGTGQERTIVNVRRERGTLEAQVLSTLWLSTTPLSGAEVHAQLGAPELSYKTVLTVLTRLRAKGRVAREKAGRAFTYRPVPDGSDVAAQRMASVLARGADRSAVLQGFLDAIAPADEALLRGLLDDSRQGSAS</sequence>
<dbReference type="InterPro" id="IPR036388">
    <property type="entry name" value="WH-like_DNA-bd_sf"/>
</dbReference>
<reference evidence="5 6" key="1">
    <citation type="submission" date="2019-03" db="EMBL/GenBank/DDBJ databases">
        <title>Genomics of glacier-inhabiting Cryobacterium strains.</title>
        <authorList>
            <person name="Liu Q."/>
            <person name="Xin Y.-H."/>
        </authorList>
    </citation>
    <scope>NUCLEOTIDE SEQUENCE [LARGE SCALE GENOMIC DNA]</scope>
    <source>
        <strain evidence="5 6">MDT1-3</strain>
    </source>
</reference>
<dbReference type="AlphaFoldDB" id="A0A4R8WS09"/>
<proteinExistence type="inferred from homology"/>
<dbReference type="OrthoDB" id="9813987at2"/>
<evidence type="ECO:0000256" key="1">
    <source>
        <dbReference type="ARBA" id="ARBA00011046"/>
    </source>
</evidence>
<evidence type="ECO:0000256" key="2">
    <source>
        <dbReference type="ARBA" id="ARBA00023015"/>
    </source>
</evidence>
<comment type="caution">
    <text evidence="5">The sequence shown here is derived from an EMBL/GenBank/DDBJ whole genome shotgun (WGS) entry which is preliminary data.</text>
</comment>
<name>A0A4R8WS09_9MICO</name>
<dbReference type="GO" id="GO:0045892">
    <property type="term" value="P:negative regulation of DNA-templated transcription"/>
    <property type="evidence" value="ECO:0007669"/>
    <property type="project" value="InterPro"/>
</dbReference>
<dbReference type="GO" id="GO:0003677">
    <property type="term" value="F:DNA binding"/>
    <property type="evidence" value="ECO:0007669"/>
    <property type="project" value="UniProtKB-KW"/>
</dbReference>
<dbReference type="InterPro" id="IPR005650">
    <property type="entry name" value="BlaI_family"/>
</dbReference>
<evidence type="ECO:0000313" key="6">
    <source>
        <dbReference type="Proteomes" id="UP000298412"/>
    </source>
</evidence>
<keyword evidence="3" id="KW-0238">DNA-binding</keyword>
<protein>
    <submittedName>
        <fullName evidence="5">BlaI/MecI/CopY family transcriptional regulator</fullName>
    </submittedName>
</protein>
<evidence type="ECO:0000256" key="4">
    <source>
        <dbReference type="ARBA" id="ARBA00023163"/>
    </source>
</evidence>
<dbReference type="InterPro" id="IPR036390">
    <property type="entry name" value="WH_DNA-bd_sf"/>
</dbReference>
<dbReference type="RefSeq" id="WP_134566934.1">
    <property type="nucleotide sequence ID" value="NZ_SOFP01000046.1"/>
</dbReference>
<keyword evidence="4" id="KW-0804">Transcription</keyword>
<accession>A0A4R8WS09</accession>
<gene>
    <name evidence="5" type="ORF">E3O19_08645</name>
</gene>
<dbReference type="EMBL" id="SOFP01000046">
    <property type="protein sequence ID" value="TFC15190.1"/>
    <property type="molecule type" value="Genomic_DNA"/>
</dbReference>
<dbReference type="SUPFAM" id="SSF46785">
    <property type="entry name" value="Winged helix' DNA-binding domain"/>
    <property type="match status" value="1"/>
</dbReference>
<dbReference type="Pfam" id="PF03965">
    <property type="entry name" value="Penicillinase_R"/>
    <property type="match status" value="1"/>
</dbReference>
<comment type="similarity">
    <text evidence="1">Belongs to the BlaI transcriptional regulatory family.</text>
</comment>
<keyword evidence="2" id="KW-0805">Transcription regulation</keyword>
<organism evidence="5 6">
    <name type="scientific">Cryobacterium algoritolerans</name>
    <dbReference type="NCBI Taxonomy" id="1259184"/>
    <lineage>
        <taxon>Bacteria</taxon>
        <taxon>Bacillati</taxon>
        <taxon>Actinomycetota</taxon>
        <taxon>Actinomycetes</taxon>
        <taxon>Micrococcales</taxon>
        <taxon>Microbacteriaceae</taxon>
        <taxon>Cryobacterium</taxon>
    </lineage>
</organism>